<dbReference type="InterPro" id="IPR006311">
    <property type="entry name" value="TAT_signal"/>
</dbReference>
<dbReference type="InterPro" id="IPR006680">
    <property type="entry name" value="Amidohydro-rel"/>
</dbReference>
<evidence type="ECO:0000313" key="2">
    <source>
        <dbReference type="EMBL" id="MFC6066178.1"/>
    </source>
</evidence>
<dbReference type="EMBL" id="JBHSPX010000008">
    <property type="protein sequence ID" value="MFC6066178.1"/>
    <property type="molecule type" value="Genomic_DNA"/>
</dbReference>
<accession>A0ABW1MR63</accession>
<dbReference type="Proteomes" id="UP001596139">
    <property type="component" value="Unassembled WGS sequence"/>
</dbReference>
<dbReference type="InterPro" id="IPR011659">
    <property type="entry name" value="WD40"/>
</dbReference>
<evidence type="ECO:0000313" key="3">
    <source>
        <dbReference type="Proteomes" id="UP001596139"/>
    </source>
</evidence>
<dbReference type="PANTHER" id="PTHR43135:SF3">
    <property type="entry name" value="ALPHA-D-RIBOSE 1-METHYLPHOSPHONATE 5-TRIPHOSPHATE DIPHOSPHATASE"/>
    <property type="match status" value="1"/>
</dbReference>
<feature type="domain" description="Amidohydrolase-related" evidence="1">
    <location>
        <begin position="914"/>
        <end position="1007"/>
    </location>
</feature>
<dbReference type="SUPFAM" id="SSF69304">
    <property type="entry name" value="Tricorn protease N-terminal domain"/>
    <property type="match status" value="1"/>
</dbReference>
<dbReference type="SUPFAM" id="SSF51556">
    <property type="entry name" value="Metallo-dependent hydrolases"/>
    <property type="match status" value="1"/>
</dbReference>
<dbReference type="InterPro" id="IPR011042">
    <property type="entry name" value="6-blade_b-propeller_TolB-like"/>
</dbReference>
<dbReference type="InterPro" id="IPR011059">
    <property type="entry name" value="Metal-dep_hydrolase_composite"/>
</dbReference>
<protein>
    <submittedName>
        <fullName evidence="2">Amidohydrolase family protein</fullName>
    </submittedName>
</protein>
<dbReference type="InterPro" id="IPR032466">
    <property type="entry name" value="Metal_Hydrolase"/>
</dbReference>
<proteinExistence type="predicted"/>
<dbReference type="Pfam" id="PF07676">
    <property type="entry name" value="PD40"/>
    <property type="match status" value="3"/>
</dbReference>
<gene>
    <name evidence="2" type="ORF">ACFP4F_27065</name>
</gene>
<keyword evidence="3" id="KW-1185">Reference proteome</keyword>
<dbReference type="PROSITE" id="PS51318">
    <property type="entry name" value="TAT"/>
    <property type="match status" value="1"/>
</dbReference>
<organism evidence="2 3">
    <name type="scientific">Streptomyces ochraceiscleroticus</name>
    <dbReference type="NCBI Taxonomy" id="47761"/>
    <lineage>
        <taxon>Bacteria</taxon>
        <taxon>Bacillati</taxon>
        <taxon>Actinomycetota</taxon>
        <taxon>Actinomycetes</taxon>
        <taxon>Kitasatosporales</taxon>
        <taxon>Streptomycetaceae</taxon>
        <taxon>Streptomyces</taxon>
    </lineage>
</organism>
<sequence length="1060" mass="112880">MDTTDSSPGATAAPSPFSRRRFLQGTATAAAAVGLVGVPVPAAARAADTLSFTAATNGAATLAPDGGRLIAEIQNVLWSVPRAGGTATALTPPLLEPTRPVFSPDGSRLAVCAYQGGGFHIWTLAPDGSALRQVTDGPWDDRGPAWSPDGTRIAFASERGGDPVAGSPYRIWVLELASGKLTRVTGVPDQDGPHQGGAWEDFDPVWAPDGARIWFVRGRMAGALLESRTVASVPADGRGPVVTEHTETAKAQVMVPALSPAGRLAYVRTTAAPGPTCTLVVDGAAVPVEGDVMPVPPRWVSREELLVTVSGRFTLVRPERPDAAEAIPFTAAMPVERPRYRVKDYGFERDGARPVRGVHLPALSPDGRHFAFAALNGLWVAPTSGGAPRRIVKSGPTRYLLAPSWTRDGRALVYADDRDGLYAVRRCDVATGEESVLAEGGRVHPALSPDGRRLAALDMSGNLVVRDLDAGTERKLAAPLGAGGLPGRPSWSPDCRYLALCDRNRLNQRFREGYNLIRVLDTTTGASRLHAAGEHVSLSDRYDSGPVWSPDGRWLALVAESALWLLPVRPDGTPDGAPRQLTEEPADHPSWSGDSRTLLYLSAGRLRVIDAAGGAPRTVPLRLDHRRAPTADTVVHAGRFWDGVGEGVRDDVDVVIRDGRIAAVAPHRAGRRAASRVDASERTVIPGLWDSHTHPWQLTYGGRQTALQLAYGITTAVSFGGFSYEQARLREAVAAGVLAGPRLLSCGELLDGARVAYSMGRAHRTRAGLRRSLARGAALDWDFVKTYVRAPGWIMQEAAEFAHERLGVRSGSHLLTPGVQLGQDLTTHLQATQRLEFGHATSAAARTYSDVAEVYTGTNFHLVATPFTAGALLGVDPGLAEDPRVTTLMPPWDVALVEEDAAHRPTETELADVARETAFYRRVLAQGGLVALGTDAPLMPIGLSLHLALRALHGSGLTVAQTLRTATALPARVFGAERDLGTLEEGKLADLALVDGDPFHDFDTLVRTTGVLRGGRLYEQADLVGAFAADRPRAARAAGAEDWRAVGRQLRRDSCCGPDH</sequence>
<dbReference type="SUPFAM" id="SSF82171">
    <property type="entry name" value="DPP6 N-terminal domain-like"/>
    <property type="match status" value="1"/>
</dbReference>
<dbReference type="Pfam" id="PF01979">
    <property type="entry name" value="Amidohydro_1"/>
    <property type="match status" value="1"/>
</dbReference>
<dbReference type="SUPFAM" id="SSF51338">
    <property type="entry name" value="Composite domain of metallo-dependent hydrolases"/>
    <property type="match status" value="1"/>
</dbReference>
<name>A0ABW1MR63_9ACTN</name>
<dbReference type="InterPro" id="IPR051781">
    <property type="entry name" value="Metallo-dep_Hydrolase"/>
</dbReference>
<comment type="caution">
    <text evidence="2">The sequence shown here is derived from an EMBL/GenBank/DDBJ whole genome shotgun (WGS) entry which is preliminary data.</text>
</comment>
<dbReference type="Gene3D" id="2.120.10.30">
    <property type="entry name" value="TolB, C-terminal domain"/>
    <property type="match status" value="3"/>
</dbReference>
<dbReference type="RefSeq" id="WP_031066837.1">
    <property type="nucleotide sequence ID" value="NZ_JBHSPX010000008.1"/>
</dbReference>
<reference evidence="3" key="1">
    <citation type="journal article" date="2019" name="Int. J. Syst. Evol. Microbiol.">
        <title>The Global Catalogue of Microorganisms (GCM) 10K type strain sequencing project: providing services to taxonomists for standard genome sequencing and annotation.</title>
        <authorList>
            <consortium name="The Broad Institute Genomics Platform"/>
            <consortium name="The Broad Institute Genome Sequencing Center for Infectious Disease"/>
            <person name="Wu L."/>
            <person name="Ma J."/>
        </authorList>
    </citation>
    <scope>NUCLEOTIDE SEQUENCE [LARGE SCALE GENOMIC DNA]</scope>
    <source>
        <strain evidence="3">CGMCC 1.15180</strain>
    </source>
</reference>
<dbReference type="Gene3D" id="2.30.40.10">
    <property type="entry name" value="Urease, subunit C, domain 1"/>
    <property type="match status" value="2"/>
</dbReference>
<dbReference type="Gene3D" id="3.20.20.140">
    <property type="entry name" value="Metal-dependent hydrolases"/>
    <property type="match status" value="2"/>
</dbReference>
<evidence type="ECO:0000259" key="1">
    <source>
        <dbReference type="Pfam" id="PF01979"/>
    </source>
</evidence>
<dbReference type="PANTHER" id="PTHR43135">
    <property type="entry name" value="ALPHA-D-RIBOSE 1-METHYLPHOSPHONATE 5-TRIPHOSPHATE DIPHOSPHATASE"/>
    <property type="match status" value="1"/>
</dbReference>